<dbReference type="InterPro" id="IPR013783">
    <property type="entry name" value="Ig-like_fold"/>
</dbReference>
<dbReference type="InterPro" id="IPR003599">
    <property type="entry name" value="Ig_sub"/>
</dbReference>
<dbReference type="GO" id="GO:0008046">
    <property type="term" value="F:axon guidance receptor activity"/>
    <property type="evidence" value="ECO:0007669"/>
    <property type="project" value="TreeGrafter"/>
</dbReference>
<reference evidence="3 4" key="1">
    <citation type="submission" date="2024-03" db="EMBL/GenBank/DDBJ databases">
        <title>Adaptation during the transition from Ophiocordyceps entomopathogen to insect associate is accompanied by gene loss and intensified selection.</title>
        <authorList>
            <person name="Ward C.M."/>
            <person name="Onetto C.A."/>
            <person name="Borneman A.R."/>
        </authorList>
    </citation>
    <scope>NUCLEOTIDE SEQUENCE [LARGE SCALE GENOMIC DNA]</scope>
    <source>
        <strain evidence="3">AWRI1</strain>
        <tissue evidence="3">Single Adult Female</tissue>
    </source>
</reference>
<dbReference type="AlphaFoldDB" id="A0AAN9TI05"/>
<keyword evidence="1" id="KW-0393">Immunoglobulin domain</keyword>
<evidence type="ECO:0000313" key="3">
    <source>
        <dbReference type="EMBL" id="KAK7590561.1"/>
    </source>
</evidence>
<comment type="caution">
    <text evidence="3">The sequence shown here is derived from an EMBL/GenBank/DDBJ whole genome shotgun (WGS) entry which is preliminary data.</text>
</comment>
<dbReference type="GO" id="GO:0043025">
    <property type="term" value="C:neuronal cell body"/>
    <property type="evidence" value="ECO:0007669"/>
    <property type="project" value="TreeGrafter"/>
</dbReference>
<dbReference type="InterPro" id="IPR050958">
    <property type="entry name" value="Cell_Adh-Cytoskel_Orgn"/>
</dbReference>
<evidence type="ECO:0000259" key="2">
    <source>
        <dbReference type="PROSITE" id="PS50835"/>
    </source>
</evidence>
<dbReference type="SMART" id="SM00409">
    <property type="entry name" value="IG"/>
    <property type="match status" value="1"/>
</dbReference>
<accession>A0AAN9TI05</accession>
<name>A0AAN9TI05_9HEMI</name>
<dbReference type="GO" id="GO:0005886">
    <property type="term" value="C:plasma membrane"/>
    <property type="evidence" value="ECO:0007669"/>
    <property type="project" value="TreeGrafter"/>
</dbReference>
<dbReference type="SUPFAM" id="SSF48726">
    <property type="entry name" value="Immunoglobulin"/>
    <property type="match status" value="1"/>
</dbReference>
<keyword evidence="4" id="KW-1185">Reference proteome</keyword>
<evidence type="ECO:0000313" key="4">
    <source>
        <dbReference type="Proteomes" id="UP001367676"/>
    </source>
</evidence>
<proteinExistence type="predicted"/>
<dbReference type="PANTHER" id="PTHR45080">
    <property type="entry name" value="CONTACTIN 5"/>
    <property type="match status" value="1"/>
</dbReference>
<dbReference type="SMART" id="SM00408">
    <property type="entry name" value="IGc2"/>
    <property type="match status" value="1"/>
</dbReference>
<sequence>MTQVRGSQNIGTLKNPYQNFVPPGQFRSPRIIEHPTDMLVPRKEPVTLNCKAEGKPEPIIQWFKDGELVITSSADPKSKKVLLPTGSLFFLEVMHNKKEQDDGVYWCVAKNQVGTASSKNATLQVAGAGWHSVEQIVQILYFLSLVETNV</sequence>
<evidence type="ECO:0000256" key="1">
    <source>
        <dbReference type="ARBA" id="ARBA00023319"/>
    </source>
</evidence>
<dbReference type="EMBL" id="JBBCAQ010000022">
    <property type="protein sequence ID" value="KAK7590561.1"/>
    <property type="molecule type" value="Genomic_DNA"/>
</dbReference>
<dbReference type="Gene3D" id="2.60.40.10">
    <property type="entry name" value="Immunoglobulins"/>
    <property type="match status" value="1"/>
</dbReference>
<dbReference type="InterPro" id="IPR036179">
    <property type="entry name" value="Ig-like_dom_sf"/>
</dbReference>
<dbReference type="GO" id="GO:0007156">
    <property type="term" value="P:homophilic cell adhesion via plasma membrane adhesion molecules"/>
    <property type="evidence" value="ECO:0007669"/>
    <property type="project" value="TreeGrafter"/>
</dbReference>
<dbReference type="PROSITE" id="PS50835">
    <property type="entry name" value="IG_LIKE"/>
    <property type="match status" value="1"/>
</dbReference>
<dbReference type="Pfam" id="PF13927">
    <property type="entry name" value="Ig_3"/>
    <property type="match status" value="1"/>
</dbReference>
<gene>
    <name evidence="3" type="ORF">V9T40_002174</name>
</gene>
<dbReference type="GO" id="GO:0030424">
    <property type="term" value="C:axon"/>
    <property type="evidence" value="ECO:0007669"/>
    <property type="project" value="TreeGrafter"/>
</dbReference>
<feature type="domain" description="Ig-like" evidence="2">
    <location>
        <begin position="29"/>
        <end position="124"/>
    </location>
</feature>
<dbReference type="GO" id="GO:0050808">
    <property type="term" value="P:synapse organization"/>
    <property type="evidence" value="ECO:0007669"/>
    <property type="project" value="TreeGrafter"/>
</dbReference>
<dbReference type="InterPro" id="IPR003598">
    <property type="entry name" value="Ig_sub2"/>
</dbReference>
<dbReference type="FunFam" id="2.60.40.10:FF:000026">
    <property type="entry name" value="roundabout homolog 2 isoform X1"/>
    <property type="match status" value="1"/>
</dbReference>
<dbReference type="Proteomes" id="UP001367676">
    <property type="component" value="Unassembled WGS sequence"/>
</dbReference>
<organism evidence="3 4">
    <name type="scientific">Parthenolecanium corni</name>
    <dbReference type="NCBI Taxonomy" id="536013"/>
    <lineage>
        <taxon>Eukaryota</taxon>
        <taxon>Metazoa</taxon>
        <taxon>Ecdysozoa</taxon>
        <taxon>Arthropoda</taxon>
        <taxon>Hexapoda</taxon>
        <taxon>Insecta</taxon>
        <taxon>Pterygota</taxon>
        <taxon>Neoptera</taxon>
        <taxon>Paraneoptera</taxon>
        <taxon>Hemiptera</taxon>
        <taxon>Sternorrhyncha</taxon>
        <taxon>Coccoidea</taxon>
        <taxon>Coccidae</taxon>
        <taxon>Parthenolecanium</taxon>
    </lineage>
</organism>
<dbReference type="InterPro" id="IPR007110">
    <property type="entry name" value="Ig-like_dom"/>
</dbReference>
<dbReference type="PANTHER" id="PTHR45080:SF34">
    <property type="entry name" value="MYOSIN LIGHT CHAIN KINASE, SMOOTH MUSCLE-LIKE"/>
    <property type="match status" value="1"/>
</dbReference>
<protein>
    <recommendedName>
        <fullName evidence="2">Ig-like domain-containing protein</fullName>
    </recommendedName>
</protein>